<accession>A0A4R3UXP2</accession>
<keyword evidence="3" id="KW-1185">Reference proteome</keyword>
<reference evidence="2 3" key="1">
    <citation type="submission" date="2019-03" db="EMBL/GenBank/DDBJ databases">
        <title>Genomic Encyclopedia of Type Strains, Phase IV (KMG-IV): sequencing the most valuable type-strain genomes for metagenomic binning, comparative biology and taxonomic classification.</title>
        <authorList>
            <person name="Goeker M."/>
        </authorList>
    </citation>
    <scope>NUCLEOTIDE SEQUENCE [LARGE SCALE GENOMIC DNA]</scope>
    <source>
        <strain evidence="2 3">DSM 100048</strain>
    </source>
</reference>
<gene>
    <name evidence="2" type="ORF">EV686_10720</name>
</gene>
<keyword evidence="2" id="KW-0378">Hydrolase</keyword>
<dbReference type="Proteomes" id="UP000294692">
    <property type="component" value="Unassembled WGS sequence"/>
</dbReference>
<comment type="caution">
    <text evidence="2">The sequence shown here is derived from an EMBL/GenBank/DDBJ whole genome shotgun (WGS) entry which is preliminary data.</text>
</comment>
<proteinExistence type="predicted"/>
<sequence length="300" mass="32766">MCFDELASGSWMKRNMLTTHQGSETGRPYRALPDGLDFSAMDARRACRVEDARVYTGRDTGASPGLVFVAGGYHGAWCYSHYLDFFAGRAVDCFAVDLPGQWPHAESWQACAGLGIEDQARALRAVCVQLDRPLVLAGHSMGALPVMGAADLACVRGVVLLAPSPPGNLPGAAPVPAVPVGGMVPPPDEAAVRRRFLDVDDAAPVDDLLRRLTPASPGMLNERYLLRYTVDPAGVACPGICFEAELDDSARHPQGQDKAVADFFGFEYRLLKKQPHSMMYGPRWRESAEEILRWYRRQGF</sequence>
<dbReference type="InterPro" id="IPR029058">
    <property type="entry name" value="AB_hydrolase_fold"/>
</dbReference>
<dbReference type="EMBL" id="SMBX01000007">
    <property type="protein sequence ID" value="TCU95962.1"/>
    <property type="molecule type" value="Genomic_DNA"/>
</dbReference>
<organism evidence="2 3">
    <name type="scientific">Paracandidimonas soli</name>
    <dbReference type="NCBI Taxonomy" id="1917182"/>
    <lineage>
        <taxon>Bacteria</taxon>
        <taxon>Pseudomonadati</taxon>
        <taxon>Pseudomonadota</taxon>
        <taxon>Betaproteobacteria</taxon>
        <taxon>Burkholderiales</taxon>
        <taxon>Alcaligenaceae</taxon>
        <taxon>Paracandidimonas</taxon>
    </lineage>
</organism>
<evidence type="ECO:0000313" key="3">
    <source>
        <dbReference type="Proteomes" id="UP000294692"/>
    </source>
</evidence>
<evidence type="ECO:0000259" key="1">
    <source>
        <dbReference type="Pfam" id="PF12697"/>
    </source>
</evidence>
<protein>
    <submittedName>
        <fullName evidence="2">Alpha/beta hydrolase family protein</fullName>
    </submittedName>
</protein>
<dbReference type="AlphaFoldDB" id="A0A4R3UXP2"/>
<evidence type="ECO:0000313" key="2">
    <source>
        <dbReference type="EMBL" id="TCU95962.1"/>
    </source>
</evidence>
<dbReference type="InterPro" id="IPR000073">
    <property type="entry name" value="AB_hydrolase_1"/>
</dbReference>
<dbReference type="Pfam" id="PF12697">
    <property type="entry name" value="Abhydrolase_6"/>
    <property type="match status" value="1"/>
</dbReference>
<dbReference type="SUPFAM" id="SSF53474">
    <property type="entry name" value="alpha/beta-Hydrolases"/>
    <property type="match status" value="1"/>
</dbReference>
<name>A0A4R3UXP2_9BURK</name>
<dbReference type="GO" id="GO:0016787">
    <property type="term" value="F:hydrolase activity"/>
    <property type="evidence" value="ECO:0007669"/>
    <property type="project" value="UniProtKB-KW"/>
</dbReference>
<dbReference type="Gene3D" id="3.40.50.1820">
    <property type="entry name" value="alpha/beta hydrolase"/>
    <property type="match status" value="1"/>
</dbReference>
<feature type="domain" description="AB hydrolase-1" evidence="1">
    <location>
        <begin position="66"/>
        <end position="239"/>
    </location>
</feature>